<dbReference type="Gene3D" id="3.90.190.10">
    <property type="entry name" value="Protein tyrosine phosphatase superfamily"/>
    <property type="match status" value="1"/>
</dbReference>
<name>A0ABD1E969_HYPHA</name>
<evidence type="ECO:0000313" key="6">
    <source>
        <dbReference type="EMBL" id="KAL1491159.1"/>
    </source>
</evidence>
<dbReference type="PROSITE" id="PS50054">
    <property type="entry name" value="TYR_PHOSPHATASE_DUAL"/>
    <property type="match status" value="1"/>
</dbReference>
<organism evidence="6 7">
    <name type="scientific">Hypothenemus hampei</name>
    <name type="common">Coffee berry borer</name>
    <dbReference type="NCBI Taxonomy" id="57062"/>
    <lineage>
        <taxon>Eukaryota</taxon>
        <taxon>Metazoa</taxon>
        <taxon>Ecdysozoa</taxon>
        <taxon>Arthropoda</taxon>
        <taxon>Hexapoda</taxon>
        <taxon>Insecta</taxon>
        <taxon>Pterygota</taxon>
        <taxon>Neoptera</taxon>
        <taxon>Endopterygota</taxon>
        <taxon>Coleoptera</taxon>
        <taxon>Polyphaga</taxon>
        <taxon>Cucujiformia</taxon>
        <taxon>Curculionidae</taxon>
        <taxon>Scolytinae</taxon>
        <taxon>Hypothenemus</taxon>
    </lineage>
</organism>
<dbReference type="Proteomes" id="UP001566132">
    <property type="component" value="Unassembled WGS sequence"/>
</dbReference>
<reference evidence="6 7" key="1">
    <citation type="submission" date="2024-05" db="EMBL/GenBank/DDBJ databases">
        <title>Genetic variation in Jamaican populations of the coffee berry borer (Hypothenemus hampei).</title>
        <authorList>
            <person name="Errbii M."/>
            <person name="Myrie A."/>
        </authorList>
    </citation>
    <scope>NUCLEOTIDE SEQUENCE [LARGE SCALE GENOMIC DNA]</scope>
    <source>
        <strain evidence="6">JA-Hopewell-2020-01-JO</strain>
        <tissue evidence="6">Whole body</tissue>
    </source>
</reference>
<comment type="caution">
    <text evidence="6">The sequence shown here is derived from an EMBL/GenBank/DDBJ whole genome shotgun (WGS) entry which is preliminary data.</text>
</comment>
<dbReference type="PANTHER" id="PTHR45961">
    <property type="entry name" value="IP21249P"/>
    <property type="match status" value="1"/>
</dbReference>
<comment type="similarity">
    <text evidence="1">Belongs to the protein-tyrosine phosphatase family. Non-receptor class dual specificity subfamily.</text>
</comment>
<dbReference type="SMART" id="SM00195">
    <property type="entry name" value="DSPc"/>
    <property type="match status" value="1"/>
</dbReference>
<evidence type="ECO:0000259" key="4">
    <source>
        <dbReference type="PROSITE" id="PS50054"/>
    </source>
</evidence>
<keyword evidence="3" id="KW-0904">Protein phosphatase</keyword>
<feature type="domain" description="Tyrosine-protein phosphatase" evidence="4">
    <location>
        <begin position="43"/>
        <end position="185"/>
    </location>
</feature>
<dbReference type="CDD" id="cd14514">
    <property type="entry name" value="DUSP14-like"/>
    <property type="match status" value="1"/>
</dbReference>
<evidence type="ECO:0000313" key="7">
    <source>
        <dbReference type="Proteomes" id="UP001566132"/>
    </source>
</evidence>
<evidence type="ECO:0000256" key="1">
    <source>
        <dbReference type="ARBA" id="ARBA00008601"/>
    </source>
</evidence>
<gene>
    <name evidence="6" type="ORF">ABEB36_011799</name>
</gene>
<dbReference type="InterPro" id="IPR000340">
    <property type="entry name" value="Dual-sp_phosphatase_cat-dom"/>
</dbReference>
<dbReference type="Pfam" id="PF00782">
    <property type="entry name" value="DSPc"/>
    <property type="match status" value="1"/>
</dbReference>
<dbReference type="PROSITE" id="PS50056">
    <property type="entry name" value="TYR_PHOSPHATASE_2"/>
    <property type="match status" value="1"/>
</dbReference>
<dbReference type="SUPFAM" id="SSF52799">
    <property type="entry name" value="(Phosphotyrosine protein) phosphatases II"/>
    <property type="match status" value="1"/>
</dbReference>
<dbReference type="InterPro" id="IPR052103">
    <property type="entry name" value="Dual_spec_Phospatases"/>
</dbReference>
<accession>A0ABD1E969</accession>
<dbReference type="InterPro" id="IPR000387">
    <property type="entry name" value="Tyr_Pase_dom"/>
</dbReference>
<evidence type="ECO:0000256" key="2">
    <source>
        <dbReference type="ARBA" id="ARBA00022801"/>
    </source>
</evidence>
<evidence type="ECO:0000256" key="3">
    <source>
        <dbReference type="ARBA" id="ARBA00022912"/>
    </source>
</evidence>
<dbReference type="AlphaFoldDB" id="A0ABD1E969"/>
<dbReference type="GO" id="GO:0004721">
    <property type="term" value="F:phosphoprotein phosphatase activity"/>
    <property type="evidence" value="ECO:0007669"/>
    <property type="project" value="UniProtKB-KW"/>
</dbReference>
<dbReference type="PANTHER" id="PTHR45961:SF6">
    <property type="entry name" value="IP21249P"/>
    <property type="match status" value="1"/>
</dbReference>
<dbReference type="InterPro" id="IPR029021">
    <property type="entry name" value="Prot-tyrosine_phosphatase-like"/>
</dbReference>
<dbReference type="InterPro" id="IPR020422">
    <property type="entry name" value="TYR_PHOSPHATASE_DUAL_dom"/>
</dbReference>
<keyword evidence="2" id="KW-0378">Hydrolase</keyword>
<protein>
    <recommendedName>
        <fullName evidence="8">Protein-tyrosine-phosphatase</fullName>
    </recommendedName>
</protein>
<sequence length="224" mass="25704">MEVVQRINTNDSSGHRGQIQDIFNESLSLLTFESSPAQKQNTNDLTIVTDHLILTSAASVRQDALDKWGVTCLICAAPELPDLPLNRTVAYHKVNISDQCDSNIDAYFDYISDVIDEVSRYGGRTWIFCVAGVSRSATLCIAYLMKKRHLTLAQAYDYVKGRRPKIRPNCGFFRQLISYENTIFLNNTVHMVFNDSVKMYIPDVYDKDYRLLERFSGRPRRQLF</sequence>
<proteinExistence type="inferred from homology"/>
<feature type="domain" description="Tyrosine specific protein phosphatases" evidence="5">
    <location>
        <begin position="105"/>
        <end position="164"/>
    </location>
</feature>
<evidence type="ECO:0008006" key="8">
    <source>
        <dbReference type="Google" id="ProtNLM"/>
    </source>
</evidence>
<evidence type="ECO:0000259" key="5">
    <source>
        <dbReference type="PROSITE" id="PS50056"/>
    </source>
</evidence>
<dbReference type="EMBL" id="JBDJPC010000009">
    <property type="protein sequence ID" value="KAL1491159.1"/>
    <property type="molecule type" value="Genomic_DNA"/>
</dbReference>
<keyword evidence="7" id="KW-1185">Reference proteome</keyword>